<proteinExistence type="predicted"/>
<sequence>MIPTASRVIGDSGQTFATAAAELPQSEFADALQQYLAGTRRQDAGADSTVADPKASLTQRCKALAALINQRLAEGDNALDDDELQHLQALLAQLALQQWPADGDPVLAKLGIAPGSGSHSGDGVALALNDPRATADDPAQPQPGADGRRKEATYSLAAAAPETADAQGRQARQPLLILPSDAKRNAKHAENPLPRVESVNGQADATRARSR</sequence>
<evidence type="ECO:0000313" key="3">
    <source>
        <dbReference type="Proteomes" id="UP000811282"/>
    </source>
</evidence>
<keyword evidence="3" id="KW-1185">Reference proteome</keyword>
<dbReference type="RefSeq" id="WP_215669778.1">
    <property type="nucleotide sequence ID" value="NZ_JAFJYC010000001.1"/>
</dbReference>
<protein>
    <submittedName>
        <fullName evidence="2">Uncharacterized protein</fullName>
    </submittedName>
</protein>
<organism evidence="2 3">
    <name type="scientific">Candidatus Sodalis endolongispinus</name>
    <dbReference type="NCBI Taxonomy" id="2812662"/>
    <lineage>
        <taxon>Bacteria</taxon>
        <taxon>Pseudomonadati</taxon>
        <taxon>Pseudomonadota</taxon>
        <taxon>Gammaproteobacteria</taxon>
        <taxon>Enterobacterales</taxon>
        <taxon>Bruguierivoracaceae</taxon>
        <taxon>Sodalis</taxon>
    </lineage>
</organism>
<evidence type="ECO:0000256" key="1">
    <source>
        <dbReference type="SAM" id="MobiDB-lite"/>
    </source>
</evidence>
<comment type="caution">
    <text evidence="2">The sequence shown here is derived from an EMBL/GenBank/DDBJ whole genome shotgun (WGS) entry which is preliminary data.</text>
</comment>
<gene>
    <name evidence="2" type="ORF">JZM24_11950</name>
</gene>
<feature type="compositionally biased region" description="Basic and acidic residues" evidence="1">
    <location>
        <begin position="181"/>
        <end position="190"/>
    </location>
</feature>
<dbReference type="Proteomes" id="UP000811282">
    <property type="component" value="Unassembled WGS sequence"/>
</dbReference>
<reference evidence="2 3" key="1">
    <citation type="journal article" date="2021" name="Genome Biol. Evol.">
        <title>The evolution of interdependence in a four-way mealybug symbiosis.</title>
        <authorList>
            <person name="Garber A.I."/>
            <person name="Kupper M."/>
            <person name="Laetsch D.R."/>
            <person name="Weldon S.R."/>
            <person name="Ladinsky M.S."/>
            <person name="Bjorkman P.J."/>
            <person name="McCutcheon J.P."/>
        </authorList>
    </citation>
    <scope>NUCLEOTIDE SEQUENCE [LARGE SCALE GENOMIC DNA]</scope>
    <source>
        <strain evidence="2">SOD</strain>
    </source>
</reference>
<accession>A0ABS5YEX1</accession>
<evidence type="ECO:0000313" key="2">
    <source>
        <dbReference type="EMBL" id="MBT9432656.1"/>
    </source>
</evidence>
<dbReference type="EMBL" id="JAFJYC010000001">
    <property type="protein sequence ID" value="MBT9432656.1"/>
    <property type="molecule type" value="Genomic_DNA"/>
</dbReference>
<name>A0ABS5YEX1_9GAMM</name>
<feature type="region of interest" description="Disordered" evidence="1">
    <location>
        <begin position="131"/>
        <end position="211"/>
    </location>
</feature>